<keyword evidence="2" id="KW-0547">Nucleotide-binding</keyword>
<dbReference type="Proteomes" id="UP001356080">
    <property type="component" value="Unassembled WGS sequence"/>
</dbReference>
<dbReference type="SUPFAM" id="SSF52540">
    <property type="entry name" value="P-loop containing nucleoside triphosphate hydrolases"/>
    <property type="match status" value="1"/>
</dbReference>
<dbReference type="InterPro" id="IPR051782">
    <property type="entry name" value="ABC_Transporter_VariousFunc"/>
</dbReference>
<evidence type="ECO:0000313" key="5">
    <source>
        <dbReference type="EMBL" id="MEF2292754.1"/>
    </source>
</evidence>
<proteinExistence type="predicted"/>
<evidence type="ECO:0000313" key="6">
    <source>
        <dbReference type="Proteomes" id="UP001356080"/>
    </source>
</evidence>
<evidence type="ECO:0000256" key="3">
    <source>
        <dbReference type="ARBA" id="ARBA00022840"/>
    </source>
</evidence>
<name>A0ABU7VHE8_9BACI</name>
<sequence>MKAIEVKNLKKEIGTLRIEGLNFTVPQGRIVGLVGENGAGKTTTIKLMMDVMEKDEGEVLFFGKTLNKAIKEEIGVVYDEINFYEKINAIKIDKVLKGIFQSWDSDKYFQLLDRFKLHKSQLLGNYSKGMKMKLNIIIGLAHSPKLLILDEPTSGLDPSARMEMLDLFLEFIQNEEHSILISSHITNDLERIADYIVMIHDGKIILQLDKDELLYKYGIIRCSEKQLQYIPKNVIFAYHKTNSLCEVVIKDAPGMKEAYPELTIDGLSIDDMMAIYIKGEK</sequence>
<dbReference type="Gene3D" id="3.40.50.300">
    <property type="entry name" value="P-loop containing nucleotide triphosphate hydrolases"/>
    <property type="match status" value="1"/>
</dbReference>
<dbReference type="RefSeq" id="WP_331805546.1">
    <property type="nucleotide sequence ID" value="NZ_JAZHPM010000020.1"/>
</dbReference>
<dbReference type="EMBL" id="JAZHPM010000020">
    <property type="protein sequence ID" value="MEF2292754.1"/>
    <property type="molecule type" value="Genomic_DNA"/>
</dbReference>
<protein>
    <submittedName>
        <fullName evidence="5">ABC transporter ATP-binding protein</fullName>
    </submittedName>
</protein>
<evidence type="ECO:0000256" key="1">
    <source>
        <dbReference type="ARBA" id="ARBA00022448"/>
    </source>
</evidence>
<evidence type="ECO:0000256" key="2">
    <source>
        <dbReference type="ARBA" id="ARBA00022741"/>
    </source>
</evidence>
<accession>A0ABU7VHE8</accession>
<dbReference type="InterPro" id="IPR027417">
    <property type="entry name" value="P-loop_NTPase"/>
</dbReference>
<dbReference type="CDD" id="cd03230">
    <property type="entry name" value="ABC_DR_subfamily_A"/>
    <property type="match status" value="1"/>
</dbReference>
<dbReference type="InterPro" id="IPR017871">
    <property type="entry name" value="ABC_transporter-like_CS"/>
</dbReference>
<keyword evidence="3 5" id="KW-0067">ATP-binding</keyword>
<dbReference type="InterPro" id="IPR003593">
    <property type="entry name" value="AAA+_ATPase"/>
</dbReference>
<gene>
    <name evidence="5" type="ORF">V2W34_12165</name>
</gene>
<dbReference type="PANTHER" id="PTHR42939:SF3">
    <property type="entry name" value="ABC TRANSPORTER ATP-BINDING COMPONENT"/>
    <property type="match status" value="1"/>
</dbReference>
<reference evidence="5 6" key="1">
    <citation type="submission" date="2024-01" db="EMBL/GenBank/DDBJ databases">
        <title>Survival strategy associated with biotechnological potential of Virgibacillus dokdonensis T4.6 isolated from salt-fermented shrimp paste.</title>
        <authorList>
            <person name="Doan T.V."/>
            <person name="Quach N.T."/>
            <person name="Phi Q.-T."/>
        </authorList>
    </citation>
    <scope>NUCLEOTIDE SEQUENCE [LARGE SCALE GENOMIC DNA]</scope>
    <source>
        <strain evidence="5 6">T4.6</strain>
    </source>
</reference>
<keyword evidence="1" id="KW-0813">Transport</keyword>
<dbReference type="PANTHER" id="PTHR42939">
    <property type="entry name" value="ABC TRANSPORTER ATP-BINDING PROTEIN ALBC-RELATED"/>
    <property type="match status" value="1"/>
</dbReference>
<dbReference type="PROSITE" id="PS00211">
    <property type="entry name" value="ABC_TRANSPORTER_1"/>
    <property type="match status" value="1"/>
</dbReference>
<organism evidence="5 6">
    <name type="scientific">Virgibacillus dokdonensis</name>
    <dbReference type="NCBI Taxonomy" id="302167"/>
    <lineage>
        <taxon>Bacteria</taxon>
        <taxon>Bacillati</taxon>
        <taxon>Bacillota</taxon>
        <taxon>Bacilli</taxon>
        <taxon>Bacillales</taxon>
        <taxon>Bacillaceae</taxon>
        <taxon>Virgibacillus</taxon>
    </lineage>
</organism>
<dbReference type="Pfam" id="PF00005">
    <property type="entry name" value="ABC_tran"/>
    <property type="match status" value="1"/>
</dbReference>
<keyword evidence="6" id="KW-1185">Reference proteome</keyword>
<dbReference type="InterPro" id="IPR003439">
    <property type="entry name" value="ABC_transporter-like_ATP-bd"/>
</dbReference>
<comment type="caution">
    <text evidence="5">The sequence shown here is derived from an EMBL/GenBank/DDBJ whole genome shotgun (WGS) entry which is preliminary data.</text>
</comment>
<dbReference type="SMART" id="SM00382">
    <property type="entry name" value="AAA"/>
    <property type="match status" value="1"/>
</dbReference>
<feature type="domain" description="ABC transporter" evidence="4">
    <location>
        <begin position="1"/>
        <end position="226"/>
    </location>
</feature>
<dbReference type="GO" id="GO:0005524">
    <property type="term" value="F:ATP binding"/>
    <property type="evidence" value="ECO:0007669"/>
    <property type="project" value="UniProtKB-KW"/>
</dbReference>
<dbReference type="PROSITE" id="PS50893">
    <property type="entry name" value="ABC_TRANSPORTER_2"/>
    <property type="match status" value="1"/>
</dbReference>
<evidence type="ECO:0000259" key="4">
    <source>
        <dbReference type="PROSITE" id="PS50893"/>
    </source>
</evidence>